<reference evidence="2" key="1">
    <citation type="journal article" date="2023" name="Nat. Plants">
        <title>Single-cell RNA sequencing provides a high-resolution roadmap for understanding the multicellular compartmentation of specialized metabolism.</title>
        <authorList>
            <person name="Sun S."/>
            <person name="Shen X."/>
            <person name="Li Y."/>
            <person name="Li Y."/>
            <person name="Wang S."/>
            <person name="Li R."/>
            <person name="Zhang H."/>
            <person name="Shen G."/>
            <person name="Guo B."/>
            <person name="Wei J."/>
            <person name="Xu J."/>
            <person name="St-Pierre B."/>
            <person name="Chen S."/>
            <person name="Sun C."/>
        </authorList>
    </citation>
    <scope>NUCLEOTIDE SEQUENCE [LARGE SCALE GENOMIC DNA]</scope>
</reference>
<keyword evidence="2" id="KW-1185">Reference proteome</keyword>
<organism evidence="1 2">
    <name type="scientific">Catharanthus roseus</name>
    <name type="common">Madagascar periwinkle</name>
    <name type="synonym">Vinca rosea</name>
    <dbReference type="NCBI Taxonomy" id="4058"/>
    <lineage>
        <taxon>Eukaryota</taxon>
        <taxon>Viridiplantae</taxon>
        <taxon>Streptophyta</taxon>
        <taxon>Embryophyta</taxon>
        <taxon>Tracheophyta</taxon>
        <taxon>Spermatophyta</taxon>
        <taxon>Magnoliopsida</taxon>
        <taxon>eudicotyledons</taxon>
        <taxon>Gunneridae</taxon>
        <taxon>Pentapetalae</taxon>
        <taxon>asterids</taxon>
        <taxon>lamiids</taxon>
        <taxon>Gentianales</taxon>
        <taxon>Apocynaceae</taxon>
        <taxon>Rauvolfioideae</taxon>
        <taxon>Vinceae</taxon>
        <taxon>Catharanthinae</taxon>
        <taxon>Catharanthus</taxon>
    </lineage>
</organism>
<sequence length="127" mass="14926">MIDRQLYVEGDHVDPELIPSYGGHVAGPIWLGQASRVDAKELVGCWSLLEAWIYLYFLMFAPPVRLGYKNENKLLDIRLRLDMMTADEVRWIPYRTQGIWACWVSTWHGFIAYFDCVEPYMPDRVLR</sequence>
<evidence type="ECO:0000313" key="1">
    <source>
        <dbReference type="EMBL" id="KAI5678289.1"/>
    </source>
</evidence>
<name>A0ACC0C013_CATRO</name>
<dbReference type="EMBL" id="CM044702">
    <property type="protein sequence ID" value="KAI5678289.1"/>
    <property type="molecule type" value="Genomic_DNA"/>
</dbReference>
<dbReference type="Proteomes" id="UP001060085">
    <property type="component" value="Linkage Group LG02"/>
</dbReference>
<gene>
    <name evidence="1" type="ORF">M9H77_09239</name>
</gene>
<accession>A0ACC0C013</accession>
<proteinExistence type="predicted"/>
<protein>
    <submittedName>
        <fullName evidence="1">Uncharacterized protein</fullName>
    </submittedName>
</protein>
<comment type="caution">
    <text evidence="1">The sequence shown here is derived from an EMBL/GenBank/DDBJ whole genome shotgun (WGS) entry which is preliminary data.</text>
</comment>
<evidence type="ECO:0000313" key="2">
    <source>
        <dbReference type="Proteomes" id="UP001060085"/>
    </source>
</evidence>